<accession>A0A0R3SP40</accession>
<feature type="compositionally biased region" description="Low complexity" evidence="1">
    <location>
        <begin position="147"/>
        <end position="158"/>
    </location>
</feature>
<feature type="compositionally biased region" description="Low complexity" evidence="1">
    <location>
        <begin position="15"/>
        <end position="30"/>
    </location>
</feature>
<feature type="compositionally biased region" description="Pro residues" evidence="1">
    <location>
        <begin position="1"/>
        <end position="10"/>
    </location>
</feature>
<feature type="region of interest" description="Disordered" evidence="1">
    <location>
        <begin position="1"/>
        <end position="158"/>
    </location>
</feature>
<feature type="compositionally biased region" description="Low complexity" evidence="1">
    <location>
        <begin position="97"/>
        <end position="111"/>
    </location>
</feature>
<name>A0A0R3SP40_HYMDI</name>
<feature type="compositionally biased region" description="Polar residues" evidence="1">
    <location>
        <begin position="133"/>
        <end position="143"/>
    </location>
</feature>
<evidence type="ECO:0000313" key="2">
    <source>
        <dbReference type="EMBL" id="VDL59021.1"/>
    </source>
</evidence>
<evidence type="ECO:0000256" key="1">
    <source>
        <dbReference type="SAM" id="MobiDB-lite"/>
    </source>
</evidence>
<dbReference type="EMBL" id="UYSG01006943">
    <property type="protein sequence ID" value="VDL59021.1"/>
    <property type="molecule type" value="Genomic_DNA"/>
</dbReference>
<reference evidence="4" key="1">
    <citation type="submission" date="2017-02" db="UniProtKB">
        <authorList>
            <consortium name="WormBaseParasite"/>
        </authorList>
    </citation>
    <scope>IDENTIFICATION</scope>
</reference>
<feature type="compositionally biased region" description="Polar residues" evidence="1">
    <location>
        <begin position="70"/>
        <end position="90"/>
    </location>
</feature>
<protein>
    <submittedName>
        <fullName evidence="4">LID domain-containing protein</fullName>
    </submittedName>
</protein>
<organism evidence="4">
    <name type="scientific">Hymenolepis diminuta</name>
    <name type="common">Rat tapeworm</name>
    <dbReference type="NCBI Taxonomy" id="6216"/>
    <lineage>
        <taxon>Eukaryota</taxon>
        <taxon>Metazoa</taxon>
        <taxon>Spiralia</taxon>
        <taxon>Lophotrochozoa</taxon>
        <taxon>Platyhelminthes</taxon>
        <taxon>Cestoda</taxon>
        <taxon>Eucestoda</taxon>
        <taxon>Cyclophyllidea</taxon>
        <taxon>Hymenolepididae</taxon>
        <taxon>Hymenolepis</taxon>
    </lineage>
</organism>
<dbReference type="AlphaFoldDB" id="A0A0R3SP40"/>
<evidence type="ECO:0000313" key="3">
    <source>
        <dbReference type="Proteomes" id="UP000274504"/>
    </source>
</evidence>
<dbReference type="WBParaSite" id="HDID_0000670501-mRNA-1">
    <property type="protein sequence ID" value="HDID_0000670501-mRNA-1"/>
    <property type="gene ID" value="HDID_0000670501"/>
</dbReference>
<proteinExistence type="predicted"/>
<sequence>MPPYGYPPGPLQTLSQSMPPQSQQPQFSMPPGGGGGEYGPPRYDNIAPPQLPSIGSSGMPPSVGIDPNAGPSQVIVSGASQSQQSIQPSGTSGGPTQPDSGVIQQQQSQAPPQTPSGPVTAEPSPKPQMPGSADQSLQQQTTHSSEEQPLSSTSSNLG</sequence>
<reference evidence="2 3" key="2">
    <citation type="submission" date="2018-11" db="EMBL/GenBank/DDBJ databases">
        <authorList>
            <consortium name="Pathogen Informatics"/>
        </authorList>
    </citation>
    <scope>NUCLEOTIDE SEQUENCE [LARGE SCALE GENOMIC DNA]</scope>
</reference>
<gene>
    <name evidence="2" type="ORF">HDID_LOCUS6703</name>
</gene>
<evidence type="ECO:0000313" key="4">
    <source>
        <dbReference type="WBParaSite" id="HDID_0000670501-mRNA-1"/>
    </source>
</evidence>
<dbReference type="Proteomes" id="UP000274504">
    <property type="component" value="Unassembled WGS sequence"/>
</dbReference>